<keyword evidence="3" id="KW-1185">Reference proteome</keyword>
<dbReference type="EMBL" id="JACHMK010000001">
    <property type="protein sequence ID" value="MBB6334892.1"/>
    <property type="molecule type" value="Genomic_DNA"/>
</dbReference>
<evidence type="ECO:0000313" key="3">
    <source>
        <dbReference type="Proteomes" id="UP000617426"/>
    </source>
</evidence>
<dbReference type="GO" id="GO:0006313">
    <property type="term" value="P:DNA transposition"/>
    <property type="evidence" value="ECO:0007669"/>
    <property type="project" value="InterPro"/>
</dbReference>
<sequence>MPTPAEVTGWIKPLPGPVAAIYEAGPTGYGLARVLLSNDIRTVVAAPSKLQRPSGSRVKTDAIDAEHLSALLWLDAFTAVTVLDEFTEAARDLVRAREDCCSDLMRARHRLSKPLLGHGIIYSGSGLGRRPRRVAETAALLIRPPCSR</sequence>
<accession>A0A923E4Y8</accession>
<name>A0A923E4Y8_9ACTO</name>
<dbReference type="InterPro" id="IPR002525">
    <property type="entry name" value="Transp_IS110-like_N"/>
</dbReference>
<gene>
    <name evidence="2" type="ORF">HD592_001457</name>
</gene>
<dbReference type="RefSeq" id="WP_184452947.1">
    <property type="nucleotide sequence ID" value="NZ_JACHMK010000001.1"/>
</dbReference>
<dbReference type="Proteomes" id="UP000617426">
    <property type="component" value="Unassembled WGS sequence"/>
</dbReference>
<comment type="caution">
    <text evidence="2">The sequence shown here is derived from an EMBL/GenBank/DDBJ whole genome shotgun (WGS) entry which is preliminary data.</text>
</comment>
<dbReference type="Pfam" id="PF01548">
    <property type="entry name" value="DEDD_Tnp_IS110"/>
    <property type="match status" value="1"/>
</dbReference>
<proteinExistence type="predicted"/>
<evidence type="ECO:0000313" key="2">
    <source>
        <dbReference type="EMBL" id="MBB6334892.1"/>
    </source>
</evidence>
<protein>
    <submittedName>
        <fullName evidence="2">Transposase</fullName>
    </submittedName>
</protein>
<organism evidence="2 3">
    <name type="scientific">Schaalia hyovaginalis</name>
    <dbReference type="NCBI Taxonomy" id="29316"/>
    <lineage>
        <taxon>Bacteria</taxon>
        <taxon>Bacillati</taxon>
        <taxon>Actinomycetota</taxon>
        <taxon>Actinomycetes</taxon>
        <taxon>Actinomycetales</taxon>
        <taxon>Actinomycetaceae</taxon>
        <taxon>Schaalia</taxon>
    </lineage>
</organism>
<reference evidence="2" key="1">
    <citation type="submission" date="2020-08" db="EMBL/GenBank/DDBJ databases">
        <title>Sequencing the genomes of 1000 actinobacteria strains.</title>
        <authorList>
            <person name="Klenk H.-P."/>
        </authorList>
    </citation>
    <scope>NUCLEOTIDE SEQUENCE</scope>
    <source>
        <strain evidence="2">DSM 10695</strain>
    </source>
</reference>
<dbReference type="GO" id="GO:0003677">
    <property type="term" value="F:DNA binding"/>
    <property type="evidence" value="ECO:0007669"/>
    <property type="project" value="InterPro"/>
</dbReference>
<dbReference type="GO" id="GO:0004803">
    <property type="term" value="F:transposase activity"/>
    <property type="evidence" value="ECO:0007669"/>
    <property type="project" value="InterPro"/>
</dbReference>
<feature type="domain" description="Transposase IS110-like N-terminal" evidence="1">
    <location>
        <begin position="23"/>
        <end position="116"/>
    </location>
</feature>
<evidence type="ECO:0000259" key="1">
    <source>
        <dbReference type="Pfam" id="PF01548"/>
    </source>
</evidence>
<dbReference type="AlphaFoldDB" id="A0A923E4Y8"/>